<evidence type="ECO:0000313" key="2">
    <source>
        <dbReference type="Proteomes" id="UP000026962"/>
    </source>
</evidence>
<proteinExistence type="predicted"/>
<reference evidence="1" key="1">
    <citation type="submission" date="2015-04" db="UniProtKB">
        <authorList>
            <consortium name="EnsemblPlants"/>
        </authorList>
    </citation>
    <scope>IDENTIFICATION</scope>
</reference>
<dbReference type="Gramene" id="OPUNC11G09430.1">
    <property type="protein sequence ID" value="OPUNC11G09430.1"/>
    <property type="gene ID" value="OPUNC11G09430"/>
</dbReference>
<name>A0A0E0MET9_ORYPU</name>
<protein>
    <submittedName>
        <fullName evidence="1">Uncharacterized protein</fullName>
    </submittedName>
</protein>
<evidence type="ECO:0000313" key="1">
    <source>
        <dbReference type="EnsemblPlants" id="OPUNC11G09430.1"/>
    </source>
</evidence>
<keyword evidence="2" id="KW-1185">Reference proteome</keyword>
<dbReference type="HOGENOM" id="CLU_2268147_0_0_1"/>
<dbReference type="Proteomes" id="UP000026962">
    <property type="component" value="Chromosome 11"/>
</dbReference>
<sequence length="103" mass="10908">MGVVKPIRPQPLAPYLIGTLAKGMGVAKPIHPQPLAPYLIGSVAKGVVHDSRMGLGHSAHSIQYGPKAFLGAPGYRANHSSPRVLGLMKDLELMKSCDQDEIG</sequence>
<dbReference type="EnsemblPlants" id="OPUNC11G09430.1">
    <property type="protein sequence ID" value="OPUNC11G09430.1"/>
    <property type="gene ID" value="OPUNC11G09430"/>
</dbReference>
<organism evidence="1">
    <name type="scientific">Oryza punctata</name>
    <name type="common">Red rice</name>
    <dbReference type="NCBI Taxonomy" id="4537"/>
    <lineage>
        <taxon>Eukaryota</taxon>
        <taxon>Viridiplantae</taxon>
        <taxon>Streptophyta</taxon>
        <taxon>Embryophyta</taxon>
        <taxon>Tracheophyta</taxon>
        <taxon>Spermatophyta</taxon>
        <taxon>Magnoliopsida</taxon>
        <taxon>Liliopsida</taxon>
        <taxon>Poales</taxon>
        <taxon>Poaceae</taxon>
        <taxon>BOP clade</taxon>
        <taxon>Oryzoideae</taxon>
        <taxon>Oryzeae</taxon>
        <taxon>Oryzinae</taxon>
        <taxon>Oryza</taxon>
    </lineage>
</organism>
<accession>A0A0E0MET9</accession>
<reference evidence="1" key="2">
    <citation type="submission" date="2018-05" db="EMBL/GenBank/DDBJ databases">
        <title>OpunRS2 (Oryza punctata Reference Sequence Version 2).</title>
        <authorList>
            <person name="Zhang J."/>
            <person name="Kudrna D."/>
            <person name="Lee S."/>
            <person name="Talag J."/>
            <person name="Welchert J."/>
            <person name="Wing R.A."/>
        </authorList>
    </citation>
    <scope>NUCLEOTIDE SEQUENCE [LARGE SCALE GENOMIC DNA]</scope>
</reference>
<dbReference type="AlphaFoldDB" id="A0A0E0MET9"/>